<evidence type="ECO:0000313" key="5">
    <source>
        <dbReference type="Proteomes" id="UP000823775"/>
    </source>
</evidence>
<dbReference type="Pfam" id="PF20167">
    <property type="entry name" value="Transposase_32"/>
    <property type="match status" value="1"/>
</dbReference>
<evidence type="ECO:0000256" key="2">
    <source>
        <dbReference type="SAM" id="Phobius"/>
    </source>
</evidence>
<dbReference type="Proteomes" id="UP000823775">
    <property type="component" value="Unassembled WGS sequence"/>
</dbReference>
<feature type="transmembrane region" description="Helical" evidence="2">
    <location>
        <begin position="177"/>
        <end position="197"/>
    </location>
</feature>
<gene>
    <name evidence="4" type="ORF">HAX54_006148</name>
</gene>
<organism evidence="4 5">
    <name type="scientific">Datura stramonium</name>
    <name type="common">Jimsonweed</name>
    <name type="synonym">Common thornapple</name>
    <dbReference type="NCBI Taxonomy" id="4076"/>
    <lineage>
        <taxon>Eukaryota</taxon>
        <taxon>Viridiplantae</taxon>
        <taxon>Streptophyta</taxon>
        <taxon>Embryophyta</taxon>
        <taxon>Tracheophyta</taxon>
        <taxon>Spermatophyta</taxon>
        <taxon>Magnoliopsida</taxon>
        <taxon>eudicotyledons</taxon>
        <taxon>Gunneridae</taxon>
        <taxon>Pentapetalae</taxon>
        <taxon>asterids</taxon>
        <taxon>lamiids</taxon>
        <taxon>Solanales</taxon>
        <taxon>Solanaceae</taxon>
        <taxon>Solanoideae</taxon>
        <taxon>Datureae</taxon>
        <taxon>Datura</taxon>
    </lineage>
</organism>
<evidence type="ECO:0000259" key="3">
    <source>
        <dbReference type="Pfam" id="PF20167"/>
    </source>
</evidence>
<reference evidence="4 5" key="1">
    <citation type="journal article" date="2021" name="BMC Genomics">
        <title>Datura genome reveals duplications of psychoactive alkaloid biosynthetic genes and high mutation rate following tissue culture.</title>
        <authorList>
            <person name="Rajewski A."/>
            <person name="Carter-House D."/>
            <person name="Stajich J."/>
            <person name="Litt A."/>
        </authorList>
    </citation>
    <scope>NUCLEOTIDE SEQUENCE [LARGE SCALE GENOMIC DNA]</scope>
    <source>
        <strain evidence="4">AR-01</strain>
    </source>
</reference>
<evidence type="ECO:0000256" key="1">
    <source>
        <dbReference type="SAM" id="MobiDB-lite"/>
    </source>
</evidence>
<protein>
    <recommendedName>
        <fullName evidence="3">Putative plant transposon protein domain-containing protein</fullName>
    </recommendedName>
</protein>
<name>A0ABS8TB12_DATST</name>
<sequence>MRHNSREGTLPGARCRPPSATAGAKKTFSSTMQRVAHQGILTPGLGFMFKASGDCYLNMVREFLADCIPKERSNQVKIRGEIIEFAPKALNRVHGIPNVHPQPFVDMVKKPLYRNTRQILCGRNSVAPWARYQQLGYHVSLPYAHLSREARVWLKIVCACLVPGEYVTHVIRERVYLVYALMTGIPINVGVLIKNVLKRERVKKGQNFEFGGLLTRFLWGYDIEEDEGDYRPAYDLRGVYVTKTKEPEGINGPVLIVNDHNAQIDNMLSHLYSMQMLQLRMDGMTKEQLQQLNIDYPLSEPF</sequence>
<keyword evidence="5" id="KW-1185">Reference proteome</keyword>
<dbReference type="InterPro" id="IPR046796">
    <property type="entry name" value="Transposase_32_dom"/>
</dbReference>
<comment type="caution">
    <text evidence="4">The sequence shown here is derived from an EMBL/GenBank/DDBJ whole genome shotgun (WGS) entry which is preliminary data.</text>
</comment>
<feature type="domain" description="Putative plant transposon protein" evidence="3">
    <location>
        <begin position="44"/>
        <end position="218"/>
    </location>
</feature>
<dbReference type="EMBL" id="JACEIK010001305">
    <property type="protein sequence ID" value="MCD7468186.1"/>
    <property type="molecule type" value="Genomic_DNA"/>
</dbReference>
<evidence type="ECO:0000313" key="4">
    <source>
        <dbReference type="EMBL" id="MCD7468186.1"/>
    </source>
</evidence>
<accession>A0ABS8TB12</accession>
<proteinExistence type="predicted"/>
<keyword evidence="2" id="KW-1133">Transmembrane helix</keyword>
<keyword evidence="2" id="KW-0812">Transmembrane</keyword>
<feature type="region of interest" description="Disordered" evidence="1">
    <location>
        <begin position="1"/>
        <end position="28"/>
    </location>
</feature>
<keyword evidence="2" id="KW-0472">Membrane</keyword>